<evidence type="ECO:0000313" key="2">
    <source>
        <dbReference type="Proteomes" id="UP000238322"/>
    </source>
</evidence>
<dbReference type="Proteomes" id="UP000238322">
    <property type="component" value="Unassembled WGS sequence"/>
</dbReference>
<gene>
    <name evidence="1" type="ORF">C5Y83_03070</name>
</gene>
<accession>A0A2S8G5L2</accession>
<dbReference type="AlphaFoldDB" id="A0A2S8G5L2"/>
<sequence length="199" mass="22280">MPESVIAKIETFIVSQTESGEFVSLPRDAPYHVIAAMVKPTKLLYTTKMSAFRGKLLPALPLDCSLVSRYGLPASHDVSMLGRLSASLPISFLGDLDPVDLLNFAWLRAKFPAGKVHLSGIRDRLLQELTPAEKTQCLIDFDPSEVDAIPLLYEVLPDLADLIGPESYELIKSHRKIELEGLINLHEWQPDYFYRILFG</sequence>
<reference evidence="1 2" key="1">
    <citation type="submission" date="2018-02" db="EMBL/GenBank/DDBJ databases">
        <title>Comparative genomes isolates from brazilian mangrove.</title>
        <authorList>
            <person name="Araujo J.E."/>
            <person name="Taketani R.G."/>
            <person name="Silva M.C.P."/>
            <person name="Loureco M.V."/>
            <person name="Andreote F.D."/>
        </authorList>
    </citation>
    <scope>NUCLEOTIDE SEQUENCE [LARGE SCALE GENOMIC DNA]</scope>
    <source>
        <strain evidence="1 2">Hex-1 MGV</strain>
    </source>
</reference>
<evidence type="ECO:0000313" key="1">
    <source>
        <dbReference type="EMBL" id="PQO39745.1"/>
    </source>
</evidence>
<organism evidence="1 2">
    <name type="scientific">Blastopirellula marina</name>
    <dbReference type="NCBI Taxonomy" id="124"/>
    <lineage>
        <taxon>Bacteria</taxon>
        <taxon>Pseudomonadati</taxon>
        <taxon>Planctomycetota</taxon>
        <taxon>Planctomycetia</taxon>
        <taxon>Pirellulales</taxon>
        <taxon>Pirellulaceae</taxon>
        <taxon>Blastopirellula</taxon>
    </lineage>
</organism>
<dbReference type="OrthoDB" id="274774at2"/>
<dbReference type="EMBL" id="PUHY01000004">
    <property type="protein sequence ID" value="PQO39745.1"/>
    <property type="molecule type" value="Genomic_DNA"/>
</dbReference>
<comment type="caution">
    <text evidence="1">The sequence shown here is derived from an EMBL/GenBank/DDBJ whole genome shotgun (WGS) entry which is preliminary data.</text>
</comment>
<name>A0A2S8G5L2_9BACT</name>
<protein>
    <submittedName>
        <fullName evidence="1">Uncharacterized protein</fullName>
    </submittedName>
</protein>
<proteinExistence type="predicted"/>
<dbReference type="RefSeq" id="WP_105328182.1">
    <property type="nucleotide sequence ID" value="NZ_PUHY01000004.1"/>
</dbReference>